<keyword evidence="1" id="KW-0808">Transferase</keyword>
<comment type="caution">
    <text evidence="4">The sequence shown here is derived from an EMBL/GenBank/DDBJ whole genome shotgun (WGS) entry which is preliminary data.</text>
</comment>
<dbReference type="Proteomes" id="UP000295718">
    <property type="component" value="Unassembled WGS sequence"/>
</dbReference>
<sequence length="156" mass="18017">MEQIVKIEMAAQGDVQDCIEALMESELGRKYFRDYEKSEKTITSAFKDKELYAARNDKGECLGFVWFLPNGAFHSFPYLHIIAVKEKYRGCGIGTNLLRFYEELAGSYAKKAFLIVDDFNPKAKKLYEREGYHEVGVLPDLYIKGIHGFLMMKTFE</sequence>
<gene>
    <name evidence="4" type="ORF">EDD76_107186</name>
</gene>
<evidence type="ECO:0000259" key="3">
    <source>
        <dbReference type="PROSITE" id="PS51186"/>
    </source>
</evidence>
<dbReference type="GO" id="GO:0005840">
    <property type="term" value="C:ribosome"/>
    <property type="evidence" value="ECO:0007669"/>
    <property type="project" value="UniProtKB-KW"/>
</dbReference>
<dbReference type="PANTHER" id="PTHR43800:SF1">
    <property type="entry name" value="PEPTIDYL-LYSINE N-ACETYLTRANSFERASE YJAB"/>
    <property type="match status" value="1"/>
</dbReference>
<dbReference type="CDD" id="cd04301">
    <property type="entry name" value="NAT_SF"/>
    <property type="match status" value="1"/>
</dbReference>
<accession>A0A4R1QYN5</accession>
<dbReference type="EMBL" id="SLUO01000007">
    <property type="protein sequence ID" value="TCL58071.1"/>
    <property type="molecule type" value="Genomic_DNA"/>
</dbReference>
<feature type="domain" description="N-acetyltransferase" evidence="3">
    <location>
        <begin position="5"/>
        <end position="156"/>
    </location>
</feature>
<dbReference type="STRING" id="1469948.GCA_000732725_02307"/>
<evidence type="ECO:0000256" key="2">
    <source>
        <dbReference type="ARBA" id="ARBA00023315"/>
    </source>
</evidence>
<protein>
    <submittedName>
        <fullName evidence="4">Ribosomal protein S18 acetylase RimI-like enzyme</fullName>
    </submittedName>
</protein>
<dbReference type="InterPro" id="IPR016181">
    <property type="entry name" value="Acyl_CoA_acyltransferase"/>
</dbReference>
<reference evidence="4 5" key="1">
    <citation type="submission" date="2019-03" db="EMBL/GenBank/DDBJ databases">
        <title>Genomic Encyclopedia of Type Strains, Phase IV (KMG-IV): sequencing the most valuable type-strain genomes for metagenomic binning, comparative biology and taxonomic classification.</title>
        <authorList>
            <person name="Goeker M."/>
        </authorList>
    </citation>
    <scope>NUCLEOTIDE SEQUENCE [LARGE SCALE GENOMIC DNA]</scope>
    <source>
        <strain evidence="4 5">DSM 100556</strain>
    </source>
</reference>
<keyword evidence="4" id="KW-0687">Ribonucleoprotein</keyword>
<proteinExistence type="predicted"/>
<dbReference type="SUPFAM" id="SSF55729">
    <property type="entry name" value="Acyl-CoA N-acyltransferases (Nat)"/>
    <property type="match status" value="1"/>
</dbReference>
<dbReference type="RefSeq" id="WP_051869493.1">
    <property type="nucleotide sequence ID" value="NZ_JPNB01000002.1"/>
</dbReference>
<organism evidence="4 5">
    <name type="scientific">Kineothrix alysoides</name>
    <dbReference type="NCBI Taxonomy" id="1469948"/>
    <lineage>
        <taxon>Bacteria</taxon>
        <taxon>Bacillati</taxon>
        <taxon>Bacillota</taxon>
        <taxon>Clostridia</taxon>
        <taxon>Lachnospirales</taxon>
        <taxon>Lachnospiraceae</taxon>
        <taxon>Kineothrix</taxon>
    </lineage>
</organism>
<dbReference type="Pfam" id="PF00583">
    <property type="entry name" value="Acetyltransf_1"/>
    <property type="match status" value="1"/>
</dbReference>
<dbReference type="AlphaFoldDB" id="A0A4R1QYN5"/>
<keyword evidence="2" id="KW-0012">Acyltransferase</keyword>
<keyword evidence="5" id="KW-1185">Reference proteome</keyword>
<dbReference type="Gene3D" id="3.40.630.30">
    <property type="match status" value="1"/>
</dbReference>
<dbReference type="GO" id="GO:0016747">
    <property type="term" value="F:acyltransferase activity, transferring groups other than amino-acyl groups"/>
    <property type="evidence" value="ECO:0007669"/>
    <property type="project" value="InterPro"/>
</dbReference>
<keyword evidence="4" id="KW-0689">Ribosomal protein</keyword>
<dbReference type="PROSITE" id="PS51186">
    <property type="entry name" value="GNAT"/>
    <property type="match status" value="1"/>
</dbReference>
<evidence type="ECO:0000256" key="1">
    <source>
        <dbReference type="ARBA" id="ARBA00022679"/>
    </source>
</evidence>
<dbReference type="PANTHER" id="PTHR43800">
    <property type="entry name" value="PEPTIDYL-LYSINE N-ACETYLTRANSFERASE YJAB"/>
    <property type="match status" value="1"/>
</dbReference>
<evidence type="ECO:0000313" key="5">
    <source>
        <dbReference type="Proteomes" id="UP000295718"/>
    </source>
</evidence>
<name>A0A4R1QYN5_9FIRM</name>
<dbReference type="InterPro" id="IPR000182">
    <property type="entry name" value="GNAT_dom"/>
</dbReference>
<evidence type="ECO:0000313" key="4">
    <source>
        <dbReference type="EMBL" id="TCL58071.1"/>
    </source>
</evidence>